<name>A0A0F7LCN1_9VIRU</name>
<accession>A0A0F7LCN1</accession>
<protein>
    <submittedName>
        <fullName evidence="1">Primase/helicase</fullName>
    </submittedName>
</protein>
<dbReference type="EMBL" id="KR029610">
    <property type="protein sequence ID" value="AKH48871.1"/>
    <property type="molecule type" value="Genomic_DNA"/>
</dbReference>
<dbReference type="GO" id="GO:0004386">
    <property type="term" value="F:helicase activity"/>
    <property type="evidence" value="ECO:0007669"/>
    <property type="project" value="UniProtKB-KW"/>
</dbReference>
<keyword evidence="1" id="KW-0067">ATP-binding</keyword>
<organism evidence="1">
    <name type="scientific">uncultured marine virus</name>
    <dbReference type="NCBI Taxonomy" id="186617"/>
    <lineage>
        <taxon>Viruses</taxon>
        <taxon>environmental samples</taxon>
    </lineage>
</organism>
<evidence type="ECO:0000313" key="1">
    <source>
        <dbReference type="EMBL" id="AKH48871.1"/>
    </source>
</evidence>
<reference evidence="1" key="1">
    <citation type="journal article" date="2015" name="Front. Microbiol.">
        <title>Combining genomic sequencing methods to explore viral diversity and reveal potential virus-host interactions.</title>
        <authorList>
            <person name="Chow C.E."/>
            <person name="Winget D.M."/>
            <person name="White R.A.III."/>
            <person name="Hallam S.J."/>
            <person name="Suttle C.A."/>
        </authorList>
    </citation>
    <scope>NUCLEOTIDE SEQUENCE</scope>
    <source>
        <strain evidence="1">Oxic3_4</strain>
    </source>
</reference>
<keyword evidence="1" id="KW-0378">Hydrolase</keyword>
<keyword evidence="1" id="KW-0347">Helicase</keyword>
<proteinExistence type="predicted"/>
<keyword evidence="1" id="KW-0547">Nucleotide-binding</keyword>
<reference evidence="1" key="2">
    <citation type="submission" date="2015-03" db="EMBL/GenBank/DDBJ databases">
        <authorList>
            <person name="Chow C.-E.T."/>
            <person name="Winget D.M."/>
            <person name="White R.A.III."/>
            <person name="Hallam S.J."/>
            <person name="Suttle C.A."/>
        </authorList>
    </citation>
    <scope>NUCLEOTIDE SEQUENCE</scope>
    <source>
        <strain evidence="1">Oxic3_4</strain>
    </source>
</reference>
<sequence>MRHCAAIKLSTNTRLNSFNPRPLAGDVSLSGLELDVVIISFRVLGVAYLK</sequence>